<gene>
    <name evidence="1" type="ORF">Xcaj_02025</name>
</gene>
<evidence type="ECO:0000313" key="1">
    <source>
        <dbReference type="EMBL" id="OOX22048.1"/>
    </source>
</evidence>
<comment type="caution">
    <text evidence="1">The sequence shown here is derived from an EMBL/GenBank/DDBJ whole genome shotgun (WGS) entry which is preliminary data.</text>
</comment>
<evidence type="ECO:0008006" key="3">
    <source>
        <dbReference type="Google" id="ProtNLM"/>
    </source>
</evidence>
<reference evidence="1 2" key="1">
    <citation type="submission" date="2015-12" db="EMBL/GenBank/DDBJ databases">
        <authorList>
            <person name="Bansal K."/>
            <person name="Midha S."/>
            <person name="Patil P.B."/>
        </authorList>
    </citation>
    <scope>NUCLEOTIDE SEQUENCE [LARGE SCALE GENOMIC DNA]</scope>
    <source>
        <strain evidence="1 2">LMG558</strain>
    </source>
</reference>
<dbReference type="EMBL" id="LOKQ01000013">
    <property type="protein sequence ID" value="OOX22048.1"/>
    <property type="molecule type" value="Genomic_DNA"/>
</dbReference>
<keyword evidence="2" id="KW-1185">Reference proteome</keyword>
<protein>
    <recommendedName>
        <fullName evidence="3">Lipoprotein</fullName>
    </recommendedName>
</protein>
<proteinExistence type="predicted"/>
<dbReference type="Proteomes" id="UP000191089">
    <property type="component" value="Unassembled WGS sequence"/>
</dbReference>
<organism evidence="1 2">
    <name type="scientific">Xanthomonas axonopodis pv. cajani</name>
    <dbReference type="NCBI Taxonomy" id="487827"/>
    <lineage>
        <taxon>Bacteria</taxon>
        <taxon>Pseudomonadati</taxon>
        <taxon>Pseudomonadota</taxon>
        <taxon>Gammaproteobacteria</taxon>
        <taxon>Lysobacterales</taxon>
        <taxon>Lysobacteraceae</taxon>
        <taxon>Xanthomonas</taxon>
    </lineage>
</organism>
<evidence type="ECO:0000313" key="2">
    <source>
        <dbReference type="Proteomes" id="UP000191089"/>
    </source>
</evidence>
<sequence length="79" mass="8715">MRVPEQRDALHLPLSWSVKRPRTRIGGGLPDPGTPMAADLAASSTVMWEQDADPFAGAADDFPAFNEEELAWLRELLPQ</sequence>
<accession>A0ABX3MHF0</accession>
<name>A0ABX3MHF0_9XANT</name>